<organism evidence="1 2">
    <name type="scientific">Armatimonas rosea</name>
    <dbReference type="NCBI Taxonomy" id="685828"/>
    <lineage>
        <taxon>Bacteria</taxon>
        <taxon>Bacillati</taxon>
        <taxon>Armatimonadota</taxon>
        <taxon>Armatimonadia</taxon>
        <taxon>Armatimonadales</taxon>
        <taxon>Armatimonadaceae</taxon>
        <taxon>Armatimonas</taxon>
    </lineage>
</organism>
<protein>
    <recommendedName>
        <fullName evidence="3">DUF2237 domain-containing protein</fullName>
    </recommendedName>
</protein>
<dbReference type="RefSeq" id="WP_184202461.1">
    <property type="nucleotide sequence ID" value="NZ_JACHGW010000004.1"/>
</dbReference>
<proteinExistence type="predicted"/>
<dbReference type="EMBL" id="JACHGW010000004">
    <property type="protein sequence ID" value="MBB6052812.1"/>
    <property type="molecule type" value="Genomic_DNA"/>
</dbReference>
<evidence type="ECO:0000313" key="2">
    <source>
        <dbReference type="Proteomes" id="UP000520814"/>
    </source>
</evidence>
<evidence type="ECO:0008006" key="3">
    <source>
        <dbReference type="Google" id="ProtNLM"/>
    </source>
</evidence>
<dbReference type="InterPro" id="IPR018714">
    <property type="entry name" value="DUF2237"/>
</dbReference>
<accession>A0A7W9STZ9</accession>
<keyword evidence="2" id="KW-1185">Reference proteome</keyword>
<name>A0A7W9STZ9_ARMRO</name>
<evidence type="ECO:0000313" key="1">
    <source>
        <dbReference type="EMBL" id="MBB6052812.1"/>
    </source>
</evidence>
<dbReference type="Pfam" id="PF09996">
    <property type="entry name" value="DUF2237"/>
    <property type="match status" value="1"/>
</dbReference>
<dbReference type="PANTHER" id="PTHR37466">
    <property type="entry name" value="SLR1628 PROTEIN"/>
    <property type="match status" value="1"/>
</dbReference>
<dbReference type="PANTHER" id="PTHR37466:SF1">
    <property type="entry name" value="SLR1628 PROTEIN"/>
    <property type="match status" value="1"/>
</dbReference>
<gene>
    <name evidence="1" type="ORF">HNQ39_004633</name>
</gene>
<dbReference type="Gene3D" id="3.30.56.110">
    <property type="entry name" value="Protein of unknown function DUF2237"/>
    <property type="match status" value="1"/>
</dbReference>
<dbReference type="AlphaFoldDB" id="A0A7W9STZ9"/>
<sequence length="118" mass="12941">MARNVLGDPLVPCSHAPLTGFYRDGCCNTGREDRGLHLVCAVMTAEFLAFSKGAGNDLSTPREEWGFPGLKPGDRWCLCMERWVEAYQAGFAPKVVLEATNELALEWADLATLKEHAA</sequence>
<comment type="caution">
    <text evidence="1">The sequence shown here is derived from an EMBL/GenBank/DDBJ whole genome shotgun (WGS) entry which is preliminary data.</text>
</comment>
<dbReference type="Proteomes" id="UP000520814">
    <property type="component" value="Unassembled WGS sequence"/>
</dbReference>
<reference evidence="1 2" key="1">
    <citation type="submission" date="2020-08" db="EMBL/GenBank/DDBJ databases">
        <title>Genomic Encyclopedia of Type Strains, Phase IV (KMG-IV): sequencing the most valuable type-strain genomes for metagenomic binning, comparative biology and taxonomic classification.</title>
        <authorList>
            <person name="Goeker M."/>
        </authorList>
    </citation>
    <scope>NUCLEOTIDE SEQUENCE [LARGE SCALE GENOMIC DNA]</scope>
    <source>
        <strain evidence="1 2">DSM 23562</strain>
    </source>
</reference>